<dbReference type="InterPro" id="IPR009075">
    <property type="entry name" value="AcylCo_DH/oxidase_C"/>
</dbReference>
<organism evidence="9 10">
    <name type="scientific">Bradyrhizobium ontarionense</name>
    <dbReference type="NCBI Taxonomy" id="2898149"/>
    <lineage>
        <taxon>Bacteria</taxon>
        <taxon>Pseudomonadati</taxon>
        <taxon>Pseudomonadota</taxon>
        <taxon>Alphaproteobacteria</taxon>
        <taxon>Hyphomicrobiales</taxon>
        <taxon>Nitrobacteraceae</taxon>
        <taxon>Bradyrhizobium</taxon>
    </lineage>
</organism>
<keyword evidence="5" id="KW-0560">Oxidoreductase</keyword>
<feature type="domain" description="Acyl-CoA oxidase/dehydrogenase middle" evidence="7">
    <location>
        <begin position="132"/>
        <end position="224"/>
    </location>
</feature>
<evidence type="ECO:0000259" key="7">
    <source>
        <dbReference type="Pfam" id="PF02770"/>
    </source>
</evidence>
<dbReference type="Pfam" id="PF02771">
    <property type="entry name" value="Acyl-CoA_dh_N"/>
    <property type="match status" value="1"/>
</dbReference>
<proteinExistence type="inferred from homology"/>
<sequence>MKEAWTGPKVNDSPLFQQAHRNILAETADFCETNSAAIADARKTHTIPVDLLGRLKATGWFGLLIPTRYGGKGLDCLSRILNVEGLAKECSDLGAVLQIAQLGTAALIERASEEQKRKWLPLLCNGDRICTIAITEEASGSHIRAIQTNYTRTTNGFVLRGEKNYIGNAPIADLHVVYARSATNPQDISAFIVDALESKVDNSHSYHTQALRAFPLGSLKFDNCVVPEENLIGNLGQGLEIAHQIIANHGRPSLMALALGIHNRIYTQSFRFSLERKLYGKSIAALPDVQSRIFEIYHNLELARMAAYNAASLLDRRMDACRAIALAKYVCSDLACKSALTATAIYGARACSEEFEISQLLLDSILTQPPSGTPDVQKKRILESLFSGVAELQMSDRPYERHSDQ</sequence>
<feature type="domain" description="Acyl-CoA dehydrogenase/oxidase C-terminal" evidence="6">
    <location>
        <begin position="236"/>
        <end position="385"/>
    </location>
</feature>
<dbReference type="Proteomes" id="UP001431010">
    <property type="component" value="Chromosome"/>
</dbReference>
<accession>A0ABY3RMF6</accession>
<dbReference type="InterPro" id="IPR046373">
    <property type="entry name" value="Acyl-CoA_Oxase/DH_mid-dom_sf"/>
</dbReference>
<dbReference type="PANTHER" id="PTHR43884:SF12">
    <property type="entry name" value="ISOVALERYL-COA DEHYDROGENASE, MITOCHONDRIAL-RELATED"/>
    <property type="match status" value="1"/>
</dbReference>
<dbReference type="SUPFAM" id="SSF47203">
    <property type="entry name" value="Acyl-CoA dehydrogenase C-terminal domain-like"/>
    <property type="match status" value="1"/>
</dbReference>
<dbReference type="InterPro" id="IPR009100">
    <property type="entry name" value="AcylCoA_DH/oxidase_NM_dom_sf"/>
</dbReference>
<evidence type="ECO:0000256" key="5">
    <source>
        <dbReference type="RuleBase" id="RU362125"/>
    </source>
</evidence>
<dbReference type="SUPFAM" id="SSF56645">
    <property type="entry name" value="Acyl-CoA dehydrogenase NM domain-like"/>
    <property type="match status" value="1"/>
</dbReference>
<reference evidence="9" key="1">
    <citation type="journal article" date="2024" name="Antonie Van Leeuwenhoek">
        <title>Bradyrhizobium ontarionense sp. nov., a novel bacterial symbiont isolated from Aeschynomene indica (Indian jointvetch), harbours photosynthesis, nitrogen fixation and nitrous oxide (N2O) reductase genes.</title>
        <authorList>
            <person name="Bromfield E.S.P."/>
            <person name="Cloutier S."/>
        </authorList>
    </citation>
    <scope>NUCLEOTIDE SEQUENCE</scope>
    <source>
        <strain evidence="9">A19</strain>
    </source>
</reference>
<dbReference type="Pfam" id="PF02770">
    <property type="entry name" value="Acyl-CoA_dh_M"/>
    <property type="match status" value="1"/>
</dbReference>
<gene>
    <name evidence="9" type="ORF">LQG66_17815</name>
</gene>
<evidence type="ECO:0000256" key="4">
    <source>
        <dbReference type="ARBA" id="ARBA00022827"/>
    </source>
</evidence>
<evidence type="ECO:0000259" key="8">
    <source>
        <dbReference type="Pfam" id="PF02771"/>
    </source>
</evidence>
<keyword evidence="3 5" id="KW-0285">Flavoprotein</keyword>
<dbReference type="InterPro" id="IPR036250">
    <property type="entry name" value="AcylCo_DH-like_C"/>
</dbReference>
<evidence type="ECO:0000256" key="2">
    <source>
        <dbReference type="ARBA" id="ARBA00009347"/>
    </source>
</evidence>
<dbReference type="InterPro" id="IPR013786">
    <property type="entry name" value="AcylCoA_DH/ox_N"/>
</dbReference>
<keyword evidence="10" id="KW-1185">Reference proteome</keyword>
<dbReference type="Gene3D" id="2.40.110.10">
    <property type="entry name" value="Butyryl-CoA Dehydrogenase, subunit A, domain 2"/>
    <property type="match status" value="1"/>
</dbReference>
<dbReference type="PANTHER" id="PTHR43884">
    <property type="entry name" value="ACYL-COA DEHYDROGENASE"/>
    <property type="match status" value="1"/>
</dbReference>
<protein>
    <submittedName>
        <fullName evidence="9">Acyl-CoA/acyl-ACP dehydrogenase</fullName>
    </submittedName>
</protein>
<dbReference type="RefSeq" id="WP_231327485.1">
    <property type="nucleotide sequence ID" value="NZ_CP088156.1"/>
</dbReference>
<evidence type="ECO:0000313" key="9">
    <source>
        <dbReference type="EMBL" id="UFZ08036.1"/>
    </source>
</evidence>
<evidence type="ECO:0000256" key="3">
    <source>
        <dbReference type="ARBA" id="ARBA00022630"/>
    </source>
</evidence>
<dbReference type="Gene3D" id="1.20.140.10">
    <property type="entry name" value="Butyryl-CoA Dehydrogenase, subunit A, domain 3"/>
    <property type="match status" value="1"/>
</dbReference>
<dbReference type="InterPro" id="IPR006091">
    <property type="entry name" value="Acyl-CoA_Oxase/DH_mid-dom"/>
</dbReference>
<evidence type="ECO:0000256" key="1">
    <source>
        <dbReference type="ARBA" id="ARBA00001974"/>
    </source>
</evidence>
<comment type="similarity">
    <text evidence="2 5">Belongs to the acyl-CoA dehydrogenase family.</text>
</comment>
<name>A0ABY3RMF6_9BRAD</name>
<evidence type="ECO:0000259" key="6">
    <source>
        <dbReference type="Pfam" id="PF00441"/>
    </source>
</evidence>
<keyword evidence="4 5" id="KW-0274">FAD</keyword>
<comment type="cofactor">
    <cofactor evidence="1 5">
        <name>FAD</name>
        <dbReference type="ChEBI" id="CHEBI:57692"/>
    </cofactor>
</comment>
<dbReference type="InterPro" id="IPR037069">
    <property type="entry name" value="AcylCoA_DH/ox_N_sf"/>
</dbReference>
<dbReference type="Pfam" id="PF00441">
    <property type="entry name" value="Acyl-CoA_dh_1"/>
    <property type="match status" value="1"/>
</dbReference>
<dbReference type="EMBL" id="CP088156">
    <property type="protein sequence ID" value="UFZ08036.1"/>
    <property type="molecule type" value="Genomic_DNA"/>
</dbReference>
<dbReference type="Gene3D" id="1.10.540.10">
    <property type="entry name" value="Acyl-CoA dehydrogenase/oxidase, N-terminal domain"/>
    <property type="match status" value="1"/>
</dbReference>
<feature type="domain" description="Acyl-CoA dehydrogenase/oxidase N-terminal" evidence="8">
    <location>
        <begin position="18"/>
        <end position="127"/>
    </location>
</feature>
<evidence type="ECO:0000313" key="10">
    <source>
        <dbReference type="Proteomes" id="UP001431010"/>
    </source>
</evidence>